<dbReference type="eggNOG" id="COG0801">
    <property type="taxonomic scope" value="Bacteria"/>
</dbReference>
<dbReference type="Proteomes" id="UP000006898">
    <property type="component" value="Chromosome"/>
</dbReference>
<accession>D5MI69</accession>
<keyword evidence="5 9" id="KW-0418">Kinase</keyword>
<dbReference type="SUPFAM" id="SSF55083">
    <property type="entry name" value="6-hydroxymethyl-7,8-dihydropterin pyrophosphokinase, HPPK"/>
    <property type="match status" value="1"/>
</dbReference>
<evidence type="ECO:0000256" key="3">
    <source>
        <dbReference type="ARBA" id="ARBA00022679"/>
    </source>
</evidence>
<dbReference type="CDD" id="cd00483">
    <property type="entry name" value="HPPK"/>
    <property type="match status" value="1"/>
</dbReference>
<evidence type="ECO:0000313" key="9">
    <source>
        <dbReference type="EMBL" id="CBE69362.1"/>
    </source>
</evidence>
<name>D5MI69_METO1</name>
<evidence type="ECO:0000256" key="2">
    <source>
        <dbReference type="ARBA" id="ARBA00013253"/>
    </source>
</evidence>
<dbReference type="EMBL" id="FP565575">
    <property type="protein sequence ID" value="CBE69362.1"/>
    <property type="molecule type" value="Genomic_DNA"/>
</dbReference>
<keyword evidence="4" id="KW-0547">Nucleotide-binding</keyword>
<comment type="pathway">
    <text evidence="1">Cofactor biosynthesis; tetrahydrofolate biosynthesis; 2-amino-4-hydroxy-6-hydroxymethyl-7,8-dihydropteridine diphosphate from 7,8-dihydroneopterin triphosphate: step 4/4.</text>
</comment>
<feature type="domain" description="7,8-dihydro-6-hydroxymethylpterin-pyrophosphokinase" evidence="8">
    <location>
        <begin position="7"/>
        <end position="136"/>
    </location>
</feature>
<dbReference type="GO" id="GO:0003848">
    <property type="term" value="F:2-amino-4-hydroxy-6-hydroxymethyldihydropteridine diphosphokinase activity"/>
    <property type="evidence" value="ECO:0007669"/>
    <property type="project" value="UniProtKB-EC"/>
</dbReference>
<protein>
    <recommendedName>
        <fullName evidence="2">2-amino-4-hydroxy-6-hydroxymethyldihydropteridine diphosphokinase</fullName>
        <ecNumber evidence="2">2.7.6.3</ecNumber>
    </recommendedName>
</protein>
<dbReference type="UniPathway" id="UPA00077">
    <property type="reaction ID" value="UER00155"/>
</dbReference>
<evidence type="ECO:0000256" key="6">
    <source>
        <dbReference type="ARBA" id="ARBA00022840"/>
    </source>
</evidence>
<organism evidence="9 10">
    <name type="scientific">Methylomirabilis oxygeniifera</name>
    <dbReference type="NCBI Taxonomy" id="671143"/>
    <lineage>
        <taxon>Bacteria</taxon>
        <taxon>Candidatus Methylomirabilota</taxon>
        <taxon>Candidatus Methylomirabilia</taxon>
        <taxon>Candidatus Methylomirabilales</taxon>
        <taxon>Candidatus Methylomirabilaceae</taxon>
        <taxon>Candidatus Methylomirabilis</taxon>
    </lineage>
</organism>
<dbReference type="InterPro" id="IPR000550">
    <property type="entry name" value="Hppk"/>
</dbReference>
<dbReference type="PANTHER" id="PTHR43071:SF1">
    <property type="entry name" value="2-AMINO-4-HYDROXY-6-HYDROXYMETHYLDIHYDROPTERIDINE PYROPHOSPHOKINASE"/>
    <property type="match status" value="1"/>
</dbReference>
<dbReference type="HOGENOM" id="CLU_097916_1_2_0"/>
<dbReference type="PANTHER" id="PTHR43071">
    <property type="entry name" value="2-AMINO-4-HYDROXY-6-HYDROXYMETHYLDIHYDROPTERIDINE PYROPHOSPHOKINASE"/>
    <property type="match status" value="1"/>
</dbReference>
<evidence type="ECO:0000259" key="8">
    <source>
        <dbReference type="Pfam" id="PF01288"/>
    </source>
</evidence>
<dbReference type="Pfam" id="PF01288">
    <property type="entry name" value="HPPK"/>
    <property type="match status" value="1"/>
</dbReference>
<keyword evidence="7" id="KW-0289">Folate biosynthesis</keyword>
<evidence type="ECO:0000313" key="10">
    <source>
        <dbReference type="Proteomes" id="UP000006898"/>
    </source>
</evidence>
<dbReference type="EC" id="2.7.6.3" evidence="2"/>
<sequence length="176" mass="19250">MMSDCAYIGIGSNLGDRIERCQTAIRAISEIAGVAVRRASSLYETAPVPPATGGWFVNGVVLVQAELTPGALLLELQRIERSMGRAAERAQGVDRSIDLDLLLMGSQVVEQPNLILPHPRLHQRRFVLTPLCELDPALRHPVFGVTMQQLLDRVDDSSRVRLLAPAAWCAWSGEDA</sequence>
<keyword evidence="6" id="KW-0067">ATP-binding</keyword>
<proteinExistence type="predicted"/>
<dbReference type="GO" id="GO:0046656">
    <property type="term" value="P:folic acid biosynthetic process"/>
    <property type="evidence" value="ECO:0007669"/>
    <property type="project" value="UniProtKB-KW"/>
</dbReference>
<dbReference type="AlphaFoldDB" id="D5MI69"/>
<dbReference type="GO" id="GO:0016301">
    <property type="term" value="F:kinase activity"/>
    <property type="evidence" value="ECO:0007669"/>
    <property type="project" value="UniProtKB-KW"/>
</dbReference>
<dbReference type="Gene3D" id="3.30.70.560">
    <property type="entry name" value="7,8-Dihydro-6-hydroxymethylpterin-pyrophosphokinase HPPK"/>
    <property type="match status" value="1"/>
</dbReference>
<dbReference type="InterPro" id="IPR035907">
    <property type="entry name" value="Hppk_sf"/>
</dbReference>
<dbReference type="STRING" id="671143.DAMO_2312"/>
<evidence type="ECO:0000256" key="4">
    <source>
        <dbReference type="ARBA" id="ARBA00022741"/>
    </source>
</evidence>
<keyword evidence="3 9" id="KW-0808">Transferase</keyword>
<evidence type="ECO:0000256" key="7">
    <source>
        <dbReference type="ARBA" id="ARBA00022909"/>
    </source>
</evidence>
<dbReference type="NCBIfam" id="TIGR01498">
    <property type="entry name" value="folK"/>
    <property type="match status" value="1"/>
</dbReference>
<gene>
    <name evidence="9" type="primary">folK</name>
    <name evidence="9" type="ORF">DAMO_2312</name>
</gene>
<dbReference type="GO" id="GO:0005524">
    <property type="term" value="F:ATP binding"/>
    <property type="evidence" value="ECO:0007669"/>
    <property type="project" value="UniProtKB-KW"/>
</dbReference>
<evidence type="ECO:0000256" key="1">
    <source>
        <dbReference type="ARBA" id="ARBA00005051"/>
    </source>
</evidence>
<evidence type="ECO:0000256" key="5">
    <source>
        <dbReference type="ARBA" id="ARBA00022777"/>
    </source>
</evidence>
<dbReference type="KEGG" id="mox:DAMO_2312"/>
<reference evidence="9 10" key="1">
    <citation type="journal article" date="2010" name="Nature">
        <title>Nitrite-driven anaerobic methane oxidation by oxygenic bacteria.</title>
        <authorList>
            <person name="Ettwig K.F."/>
            <person name="Butler M.K."/>
            <person name="Le Paslier D."/>
            <person name="Pelletier E."/>
            <person name="Mangenot S."/>
            <person name="Kuypers M.M.M."/>
            <person name="Schreiber F."/>
            <person name="Dutilh B.E."/>
            <person name="Zedelius J."/>
            <person name="de Beer D."/>
            <person name="Gloerich J."/>
            <person name="Wessels H.J.C.T."/>
            <person name="van Allen T."/>
            <person name="Luesken F."/>
            <person name="Wu M."/>
            <person name="van de Pas-Schoonen K.T."/>
            <person name="Op den Camp H.J.M."/>
            <person name="Janssen-Megens E.M."/>
            <person name="Francoijs K-J."/>
            <person name="Stunnenberg H."/>
            <person name="Weissenbach J."/>
            <person name="Jetten M.S.M."/>
            <person name="Strous M."/>
        </authorList>
    </citation>
    <scope>NUCLEOTIDE SEQUENCE [LARGE SCALE GENOMIC DNA]</scope>
</reference>
<dbReference type="GO" id="GO:0046654">
    <property type="term" value="P:tetrahydrofolate biosynthetic process"/>
    <property type="evidence" value="ECO:0007669"/>
    <property type="project" value="UniProtKB-UniPathway"/>
</dbReference>